<comment type="caution">
    <text evidence="4">The sequence shown here is derived from an EMBL/GenBank/DDBJ whole genome shotgun (WGS) entry which is preliminary data.</text>
</comment>
<dbReference type="Gene3D" id="3.30.420.40">
    <property type="match status" value="1"/>
</dbReference>
<dbReference type="NCBIfam" id="NF009073">
    <property type="entry name" value="PRK12408.1"/>
    <property type="match status" value="1"/>
</dbReference>
<dbReference type="InterPro" id="IPR003836">
    <property type="entry name" value="Glucokinase"/>
</dbReference>
<dbReference type="Pfam" id="PF02685">
    <property type="entry name" value="Glucokinase"/>
    <property type="match status" value="1"/>
</dbReference>
<comment type="similarity">
    <text evidence="3">Belongs to the bacterial glucokinase family.</text>
</comment>
<dbReference type="EC" id="2.7.1.2" evidence="4"/>
<evidence type="ECO:0000256" key="2">
    <source>
        <dbReference type="ARBA" id="ARBA00022777"/>
    </source>
</evidence>
<proteinExistence type="inferred from homology"/>
<dbReference type="InterPro" id="IPR050201">
    <property type="entry name" value="Bacterial_glucokinase"/>
</dbReference>
<dbReference type="RefSeq" id="WP_279249807.1">
    <property type="nucleotide sequence ID" value="NZ_SHNO01000001.1"/>
</dbReference>
<keyword evidence="1 4" id="KW-0808">Transferase</keyword>
<evidence type="ECO:0000313" key="5">
    <source>
        <dbReference type="Proteomes" id="UP001143304"/>
    </source>
</evidence>
<gene>
    <name evidence="4" type="primary">glk</name>
    <name evidence="4" type="ORF">EYC82_12135</name>
</gene>
<evidence type="ECO:0000256" key="1">
    <source>
        <dbReference type="ARBA" id="ARBA00022679"/>
    </source>
</evidence>
<dbReference type="EMBL" id="SHNO01000001">
    <property type="protein sequence ID" value="MCX2978106.1"/>
    <property type="molecule type" value="Genomic_DNA"/>
</dbReference>
<dbReference type="Proteomes" id="UP001143304">
    <property type="component" value="Unassembled WGS sequence"/>
</dbReference>
<protein>
    <submittedName>
        <fullName evidence="4">Glucokinase</fullName>
        <ecNumber evidence="4">2.7.1.2</ecNumber>
    </submittedName>
</protein>
<dbReference type="GO" id="GO:0004340">
    <property type="term" value="F:glucokinase activity"/>
    <property type="evidence" value="ECO:0007669"/>
    <property type="project" value="UniProtKB-EC"/>
</dbReference>
<dbReference type="CDD" id="cd24008">
    <property type="entry name" value="ASKHA_NBD_GLK"/>
    <property type="match status" value="1"/>
</dbReference>
<accession>A0ABT3T8F2</accession>
<dbReference type="PANTHER" id="PTHR47690:SF1">
    <property type="entry name" value="GLUCOKINASE"/>
    <property type="match status" value="1"/>
</dbReference>
<evidence type="ECO:0000256" key="3">
    <source>
        <dbReference type="RuleBase" id="RU004046"/>
    </source>
</evidence>
<dbReference type="InterPro" id="IPR043129">
    <property type="entry name" value="ATPase_NBD"/>
</dbReference>
<dbReference type="SUPFAM" id="SSF53067">
    <property type="entry name" value="Actin-like ATPase domain"/>
    <property type="match status" value="1"/>
</dbReference>
<evidence type="ECO:0000313" key="4">
    <source>
        <dbReference type="EMBL" id="MCX2978106.1"/>
    </source>
</evidence>
<dbReference type="PANTHER" id="PTHR47690">
    <property type="entry name" value="GLUCOKINASE"/>
    <property type="match status" value="1"/>
</dbReference>
<dbReference type="Gene3D" id="3.40.367.20">
    <property type="match status" value="1"/>
</dbReference>
<dbReference type="NCBIfam" id="TIGR00749">
    <property type="entry name" value="glk"/>
    <property type="match status" value="1"/>
</dbReference>
<keyword evidence="5" id="KW-1185">Reference proteome</keyword>
<keyword evidence="2" id="KW-0418">Kinase</keyword>
<reference evidence="4" key="1">
    <citation type="submission" date="2019-02" db="EMBL/GenBank/DDBJ databases">
        <authorList>
            <person name="Li S.-H."/>
        </authorList>
    </citation>
    <scope>NUCLEOTIDE SEQUENCE</scope>
    <source>
        <strain evidence="4">IMCC11814</strain>
    </source>
</reference>
<name>A0ABT3T8F2_9GAMM</name>
<sequence length="317" mass="34034">MVATADRMVGDIGGTNTRLALFDAHAKQLRFQRNYRNRDYGSLADIILAWRRDLGDKLPEEACLAVAAPPFDDEVRLLNIDWRFSPRELAKQFGFSQFGCINDFEGNAYALPHLGAHELVTLQAGKPALHGRLATLGPGTGLGGATLDTRGPEPLACASEPGHMGLAPATALEFALFERLRGENGEIYAERLLSGPGLLCLYQVLARERRVDATLQEPEAISAKGLRGECTLCAEALELFCGLLGSACGDFVLANGAYGGLYLAGGILPTMTDFLRKSTFSRRFAAKGKMKKHLSDVPLYLVCGDSIGLVGAAHAPI</sequence>
<organism evidence="4 5">
    <name type="scientific">Candidatus Marimicrobium litorale</name>
    <dbReference type="NCBI Taxonomy" id="2518991"/>
    <lineage>
        <taxon>Bacteria</taxon>
        <taxon>Pseudomonadati</taxon>
        <taxon>Pseudomonadota</taxon>
        <taxon>Gammaproteobacteria</taxon>
        <taxon>Cellvibrionales</taxon>
        <taxon>Halieaceae</taxon>
        <taxon>Marimicrobium</taxon>
    </lineage>
</organism>